<sequence>MQIYPSITFLIFLCIFDYLYIDVNSFYINQAVGGTGTLLCHGKPRYNAEVYLYDYDRFGKDDQLSNVHTDKKGYFLIQGYETEFLPVFIDLN</sequence>
<dbReference type="Pfam" id="PF01060">
    <property type="entry name" value="TTR-52"/>
    <property type="match status" value="1"/>
</dbReference>
<dbReference type="AlphaFoldDB" id="A0A0N5A2Q9"/>
<dbReference type="GO" id="GO:0005576">
    <property type="term" value="C:extracellular region"/>
    <property type="evidence" value="ECO:0007669"/>
    <property type="project" value="UniProtKB-SubCell"/>
</dbReference>
<dbReference type="WBParaSite" id="PTRK_0001592400.1">
    <property type="protein sequence ID" value="PTRK_0001592400.1"/>
    <property type="gene ID" value="PTRK_0001592400"/>
</dbReference>
<evidence type="ECO:0000256" key="1">
    <source>
        <dbReference type="ARBA" id="ARBA00004613"/>
    </source>
</evidence>
<evidence type="ECO:0000313" key="6">
    <source>
        <dbReference type="WBParaSite" id="PTRK_0001592400.1"/>
    </source>
</evidence>
<dbReference type="Proteomes" id="UP000038045">
    <property type="component" value="Unplaced"/>
</dbReference>
<organism evidence="5 6">
    <name type="scientific">Parastrongyloides trichosuri</name>
    <name type="common">Possum-specific nematode worm</name>
    <dbReference type="NCBI Taxonomy" id="131310"/>
    <lineage>
        <taxon>Eukaryota</taxon>
        <taxon>Metazoa</taxon>
        <taxon>Ecdysozoa</taxon>
        <taxon>Nematoda</taxon>
        <taxon>Chromadorea</taxon>
        <taxon>Rhabditida</taxon>
        <taxon>Tylenchina</taxon>
        <taxon>Panagrolaimomorpha</taxon>
        <taxon>Strongyloidoidea</taxon>
        <taxon>Strongyloididae</taxon>
        <taxon>Parastrongyloides</taxon>
    </lineage>
</organism>
<dbReference type="InterPro" id="IPR038479">
    <property type="entry name" value="Transthyretin-like_sf"/>
</dbReference>
<comment type="similarity">
    <text evidence="2">Belongs to the nematode transthyretin-like family.</text>
</comment>
<accession>A0A0N5A2Q9</accession>
<reference evidence="6" key="1">
    <citation type="submission" date="2017-02" db="UniProtKB">
        <authorList>
            <consortium name="WormBaseParasite"/>
        </authorList>
    </citation>
    <scope>IDENTIFICATION</scope>
</reference>
<dbReference type="GO" id="GO:0009986">
    <property type="term" value="C:cell surface"/>
    <property type="evidence" value="ECO:0007669"/>
    <property type="project" value="InterPro"/>
</dbReference>
<evidence type="ECO:0000256" key="4">
    <source>
        <dbReference type="ARBA" id="ARBA00022729"/>
    </source>
</evidence>
<protein>
    <submittedName>
        <fullName evidence="6">Uncharacterized protein</fullName>
    </submittedName>
</protein>
<name>A0A0N5A2Q9_PARTI</name>
<dbReference type="Gene3D" id="2.60.40.3330">
    <property type="match status" value="1"/>
</dbReference>
<dbReference type="InterPro" id="IPR001534">
    <property type="entry name" value="Transthyretin-like"/>
</dbReference>
<keyword evidence="4" id="KW-0732">Signal</keyword>
<evidence type="ECO:0000313" key="5">
    <source>
        <dbReference type="Proteomes" id="UP000038045"/>
    </source>
</evidence>
<keyword evidence="3" id="KW-0964">Secreted</keyword>
<evidence type="ECO:0000256" key="3">
    <source>
        <dbReference type="ARBA" id="ARBA00022525"/>
    </source>
</evidence>
<comment type="subcellular location">
    <subcellularLocation>
        <location evidence="1">Secreted</location>
    </subcellularLocation>
</comment>
<evidence type="ECO:0000256" key="2">
    <source>
        <dbReference type="ARBA" id="ARBA00010112"/>
    </source>
</evidence>
<keyword evidence="5" id="KW-1185">Reference proteome</keyword>
<proteinExistence type="inferred from homology"/>